<sequence>MDMPIFIFQEIILLNEHDWDRAYAVLNYHLEKGNIVKKILSGDQVIYHNPTRMHGRNFIHGKIFPPQPATKIVMRPRRSRINRDDTVGGS</sequence>
<evidence type="ECO:0000313" key="1">
    <source>
        <dbReference type="EMBL" id="PZX59375.1"/>
    </source>
</evidence>
<protein>
    <submittedName>
        <fullName evidence="1">Uncharacterized protein</fullName>
    </submittedName>
</protein>
<evidence type="ECO:0000313" key="4">
    <source>
        <dbReference type="Proteomes" id="UP000321927"/>
    </source>
</evidence>
<dbReference type="RefSeq" id="WP_086501269.1">
    <property type="nucleotide sequence ID" value="NZ_MSSV01000007.1"/>
</dbReference>
<organism evidence="1 3">
    <name type="scientific">Algoriphagus ratkowskyi</name>
    <dbReference type="NCBI Taxonomy" id="57028"/>
    <lineage>
        <taxon>Bacteria</taxon>
        <taxon>Pseudomonadati</taxon>
        <taxon>Bacteroidota</taxon>
        <taxon>Cytophagia</taxon>
        <taxon>Cytophagales</taxon>
        <taxon>Cyclobacteriaceae</taxon>
        <taxon>Algoriphagus</taxon>
    </lineage>
</organism>
<dbReference type="EMBL" id="QKZU01000004">
    <property type="protein sequence ID" value="PZX59375.1"/>
    <property type="molecule type" value="Genomic_DNA"/>
</dbReference>
<dbReference type="EMBL" id="VORV01000007">
    <property type="protein sequence ID" value="TXD77361.1"/>
    <property type="molecule type" value="Genomic_DNA"/>
</dbReference>
<gene>
    <name evidence="2" type="ORF">ESW18_11155</name>
    <name evidence="1" type="ORF">LV84_01406</name>
</gene>
<name>A0A2W7S901_9BACT</name>
<reference evidence="2 4" key="2">
    <citation type="submission" date="2019-08" db="EMBL/GenBank/DDBJ databases">
        <title>Genome of Algoriphagus ratkowskyi IC026.</title>
        <authorList>
            <person name="Bowman J.P."/>
        </authorList>
    </citation>
    <scope>NUCLEOTIDE SEQUENCE [LARGE SCALE GENOMIC DNA]</scope>
    <source>
        <strain evidence="2 4">IC026</strain>
    </source>
</reference>
<dbReference type="Proteomes" id="UP000249115">
    <property type="component" value="Unassembled WGS sequence"/>
</dbReference>
<evidence type="ECO:0000313" key="3">
    <source>
        <dbReference type="Proteomes" id="UP000249115"/>
    </source>
</evidence>
<comment type="caution">
    <text evidence="1">The sequence shown here is derived from an EMBL/GenBank/DDBJ whole genome shotgun (WGS) entry which is preliminary data.</text>
</comment>
<reference evidence="1 3" key="1">
    <citation type="submission" date="2018-06" db="EMBL/GenBank/DDBJ databases">
        <title>Genomic Encyclopedia of Archaeal and Bacterial Type Strains, Phase II (KMG-II): from individual species to whole genera.</title>
        <authorList>
            <person name="Goeker M."/>
        </authorList>
    </citation>
    <scope>NUCLEOTIDE SEQUENCE [LARGE SCALE GENOMIC DNA]</scope>
    <source>
        <strain evidence="1 3">DSM 22686</strain>
    </source>
</reference>
<dbReference type="OrthoDB" id="827929at2"/>
<dbReference type="AlphaFoldDB" id="A0A2W7S901"/>
<keyword evidence="4" id="KW-1185">Reference proteome</keyword>
<proteinExistence type="predicted"/>
<dbReference type="Proteomes" id="UP000321927">
    <property type="component" value="Unassembled WGS sequence"/>
</dbReference>
<accession>A0A2W7S901</accession>
<evidence type="ECO:0000313" key="2">
    <source>
        <dbReference type="EMBL" id="TXD77361.1"/>
    </source>
</evidence>